<evidence type="ECO:0000313" key="5">
    <source>
        <dbReference type="Proteomes" id="UP000619260"/>
    </source>
</evidence>
<dbReference type="InterPro" id="IPR015943">
    <property type="entry name" value="WD40/YVTN_repeat-like_dom_sf"/>
</dbReference>
<feature type="repeat" description="WD" evidence="3">
    <location>
        <begin position="311"/>
        <end position="345"/>
    </location>
</feature>
<dbReference type="Proteomes" id="UP000619260">
    <property type="component" value="Unassembled WGS sequence"/>
</dbReference>
<dbReference type="PANTHER" id="PTHR19848:SF8">
    <property type="entry name" value="F-BOX AND WD REPEAT DOMAIN CONTAINING 7"/>
    <property type="match status" value="1"/>
</dbReference>
<dbReference type="PANTHER" id="PTHR19848">
    <property type="entry name" value="WD40 REPEAT PROTEIN"/>
    <property type="match status" value="1"/>
</dbReference>
<feature type="repeat" description="WD" evidence="3">
    <location>
        <begin position="230"/>
        <end position="270"/>
    </location>
</feature>
<protein>
    <recommendedName>
        <fullName evidence="6">WD40 repeat domain-containing protein</fullName>
    </recommendedName>
</protein>
<dbReference type="InterPro" id="IPR001680">
    <property type="entry name" value="WD40_rpt"/>
</dbReference>
<dbReference type="InterPro" id="IPR011044">
    <property type="entry name" value="Quino_amine_DH_bsu"/>
</dbReference>
<dbReference type="SUPFAM" id="SSF50969">
    <property type="entry name" value="YVTN repeat-like/Quinoprotein amine dehydrogenase"/>
    <property type="match status" value="1"/>
</dbReference>
<dbReference type="PROSITE" id="PS50294">
    <property type="entry name" value="WD_REPEATS_REGION"/>
    <property type="match status" value="1"/>
</dbReference>
<dbReference type="InterPro" id="IPR011047">
    <property type="entry name" value="Quinoprotein_ADH-like_sf"/>
</dbReference>
<organism evidence="4 5">
    <name type="scientific">Virgisporangium aliadipatigenens</name>
    <dbReference type="NCBI Taxonomy" id="741659"/>
    <lineage>
        <taxon>Bacteria</taxon>
        <taxon>Bacillati</taxon>
        <taxon>Actinomycetota</taxon>
        <taxon>Actinomycetes</taxon>
        <taxon>Micromonosporales</taxon>
        <taxon>Micromonosporaceae</taxon>
        <taxon>Virgisporangium</taxon>
    </lineage>
</organism>
<dbReference type="Gene3D" id="2.130.10.10">
    <property type="entry name" value="YVTN repeat-like/Quinoprotein amine dehydrogenase"/>
    <property type="match status" value="4"/>
</dbReference>
<dbReference type="SUPFAM" id="SSF50998">
    <property type="entry name" value="Quinoprotein alcohol dehydrogenase-like"/>
    <property type="match status" value="1"/>
</dbReference>
<proteinExistence type="predicted"/>
<evidence type="ECO:0000256" key="1">
    <source>
        <dbReference type="ARBA" id="ARBA00022574"/>
    </source>
</evidence>
<keyword evidence="2" id="KW-0677">Repeat</keyword>
<dbReference type="PROSITE" id="PS50082">
    <property type="entry name" value="WD_REPEATS_2"/>
    <property type="match status" value="3"/>
</dbReference>
<feature type="repeat" description="WD" evidence="3">
    <location>
        <begin position="270"/>
        <end position="310"/>
    </location>
</feature>
<dbReference type="SMART" id="SM00564">
    <property type="entry name" value="PQQ"/>
    <property type="match status" value="3"/>
</dbReference>
<evidence type="ECO:0000313" key="4">
    <source>
        <dbReference type="EMBL" id="GIJ43202.1"/>
    </source>
</evidence>
<name>A0A8J3YF01_9ACTN</name>
<sequence length="632" mass="66027">MLCPVADGWRWLDDALRERGPAGVPEVAAFAQLLGPVEPASALVDIACSRLGVAPGGLPPARRLVNRWPLPDVFPGLRRVIRAPAAVRSLAVTPDGELVAGCSYGHVLGRLARHPDRVAGVAVSATGLVASTSGESVRLSDLRTGALLREVPVVEAVCTDVAVTADGSLVAASINRGEVWLLDAATGEVRERFAAGTLPQAVAVSPDGTWVAAAGFDYDIHLWNGVSTVHDGHSDVVYALAASPDGALLASGGDRSGIVWDPRTGRRVATLEHGADVHAVAFSPDGRLVATAGDGPVRVWDARSGARVRTFRGNHRAVWGLAFGPSGEWVASGCDAGDVRLWTVEDRSVRPGGTARRSRWGGAVAAADGTWIAAIRDDAVELRDAATAQRLRTLRHDASALILAAARNGAWLAAAHTDRTIRVHDPHDGRLLHNPTAGGRAAALAAAPDGTWLLVAGGHSDGWAEAHDLTAGELRWRITPPTRVQGTAIGRDGTWCALVHEDRISIVDGTTGALRHTLDTTGTSAVTVDPCTDLLVTAGADGVRHWDAESGAVRGRVARSGVGRVHAMAVSPDGSLLAMAGWTNELRVHEIGADRPVAAMRVDATWVNTVCWLPDGALCVTADPGIYVFTLT</sequence>
<keyword evidence="1 3" id="KW-0853">WD repeat</keyword>
<evidence type="ECO:0008006" key="6">
    <source>
        <dbReference type="Google" id="ProtNLM"/>
    </source>
</evidence>
<gene>
    <name evidence="4" type="ORF">Val02_00880</name>
</gene>
<accession>A0A8J3YF01</accession>
<evidence type="ECO:0000256" key="2">
    <source>
        <dbReference type="ARBA" id="ARBA00022737"/>
    </source>
</evidence>
<comment type="caution">
    <text evidence="4">The sequence shown here is derived from an EMBL/GenBank/DDBJ whole genome shotgun (WGS) entry which is preliminary data.</text>
</comment>
<keyword evidence="5" id="KW-1185">Reference proteome</keyword>
<dbReference type="SMART" id="SM00320">
    <property type="entry name" value="WD40"/>
    <property type="match status" value="10"/>
</dbReference>
<reference evidence="4" key="1">
    <citation type="submission" date="2021-01" db="EMBL/GenBank/DDBJ databases">
        <title>Whole genome shotgun sequence of Virgisporangium aliadipatigenens NBRC 105644.</title>
        <authorList>
            <person name="Komaki H."/>
            <person name="Tamura T."/>
        </authorList>
    </citation>
    <scope>NUCLEOTIDE SEQUENCE</scope>
    <source>
        <strain evidence="4">NBRC 105644</strain>
    </source>
</reference>
<evidence type="ECO:0000256" key="3">
    <source>
        <dbReference type="PROSITE-ProRule" id="PRU00221"/>
    </source>
</evidence>
<dbReference type="Pfam" id="PF00400">
    <property type="entry name" value="WD40"/>
    <property type="match status" value="4"/>
</dbReference>
<dbReference type="InterPro" id="IPR018391">
    <property type="entry name" value="PQQ_b-propeller_rpt"/>
</dbReference>
<dbReference type="EMBL" id="BOPF01000001">
    <property type="protein sequence ID" value="GIJ43202.1"/>
    <property type="molecule type" value="Genomic_DNA"/>
</dbReference>
<dbReference type="AlphaFoldDB" id="A0A8J3YF01"/>
<dbReference type="CDD" id="cd00200">
    <property type="entry name" value="WD40"/>
    <property type="match status" value="1"/>
</dbReference>